<dbReference type="EMBL" id="DXCV01000036">
    <property type="protein sequence ID" value="HIY88008.1"/>
    <property type="molecule type" value="Genomic_DNA"/>
</dbReference>
<dbReference type="Proteomes" id="UP000886851">
    <property type="component" value="Unassembled WGS sequence"/>
</dbReference>
<accession>A0A9D1ZHT2</accession>
<evidence type="ECO:0000313" key="7">
    <source>
        <dbReference type="Proteomes" id="UP000886851"/>
    </source>
</evidence>
<dbReference type="GO" id="GO:0004725">
    <property type="term" value="F:protein tyrosine phosphatase activity"/>
    <property type="evidence" value="ECO:0007669"/>
    <property type="project" value="InterPro"/>
</dbReference>
<evidence type="ECO:0000256" key="1">
    <source>
        <dbReference type="ARBA" id="ARBA00011063"/>
    </source>
</evidence>
<dbReference type="InterPro" id="IPR036196">
    <property type="entry name" value="Ptyr_pPase_sf"/>
</dbReference>
<name>A0A9D1ZHT2_9BACE</name>
<comment type="similarity">
    <text evidence="1">Belongs to the low molecular weight phosphotyrosine protein phosphatase family.</text>
</comment>
<dbReference type="PRINTS" id="PR00719">
    <property type="entry name" value="LMWPTPASE"/>
</dbReference>
<evidence type="ECO:0000313" key="6">
    <source>
        <dbReference type="EMBL" id="HIY88008.1"/>
    </source>
</evidence>
<evidence type="ECO:0000256" key="4">
    <source>
        <dbReference type="PIRSR" id="PIRSR617867-1"/>
    </source>
</evidence>
<dbReference type="CDD" id="cd16343">
    <property type="entry name" value="LMWPTP"/>
    <property type="match status" value="1"/>
</dbReference>
<proteinExistence type="inferred from homology"/>
<dbReference type="Pfam" id="PF01451">
    <property type="entry name" value="LMWPc"/>
    <property type="match status" value="1"/>
</dbReference>
<dbReference type="PANTHER" id="PTHR47439:SF1">
    <property type="entry name" value="ACID PHOSPHATASE"/>
    <property type="match status" value="1"/>
</dbReference>
<dbReference type="InterPro" id="IPR017867">
    <property type="entry name" value="Tyr_phospatase_low_mol_wt"/>
</dbReference>
<evidence type="ECO:0000256" key="3">
    <source>
        <dbReference type="ARBA" id="ARBA00022912"/>
    </source>
</evidence>
<evidence type="ECO:0000259" key="5">
    <source>
        <dbReference type="SMART" id="SM00226"/>
    </source>
</evidence>
<dbReference type="SMART" id="SM00226">
    <property type="entry name" value="LMWPc"/>
    <property type="match status" value="1"/>
</dbReference>
<dbReference type="SUPFAM" id="SSF52788">
    <property type="entry name" value="Phosphotyrosine protein phosphatases I"/>
    <property type="match status" value="1"/>
</dbReference>
<feature type="active site" description="Proton donor" evidence="4">
    <location>
        <position position="128"/>
    </location>
</feature>
<gene>
    <name evidence="6" type="ORF">H9824_04800</name>
</gene>
<keyword evidence="2" id="KW-0378">Hydrolase</keyword>
<reference evidence="6" key="1">
    <citation type="journal article" date="2021" name="PeerJ">
        <title>Extensive microbial diversity within the chicken gut microbiome revealed by metagenomics and culture.</title>
        <authorList>
            <person name="Gilroy R."/>
            <person name="Ravi A."/>
            <person name="Getino M."/>
            <person name="Pursley I."/>
            <person name="Horton D.L."/>
            <person name="Alikhan N.F."/>
            <person name="Baker D."/>
            <person name="Gharbi K."/>
            <person name="Hall N."/>
            <person name="Watson M."/>
            <person name="Adriaenssens E.M."/>
            <person name="Foster-Nyarko E."/>
            <person name="Jarju S."/>
            <person name="Secka A."/>
            <person name="Antonio M."/>
            <person name="Oren A."/>
            <person name="Chaudhuri R.R."/>
            <person name="La Ragione R."/>
            <person name="Hildebrand F."/>
            <person name="Pallen M.J."/>
        </authorList>
    </citation>
    <scope>NUCLEOTIDE SEQUENCE</scope>
    <source>
        <strain evidence="6">Gambia2-208</strain>
    </source>
</reference>
<sequence>MTTRKILFVCLGNICRSSAAEGVMRRLVEEAGRADEFEIDSAGILSYHRGELPDPRMRAHASRRGYNLVHRSRPVTTDDFFHFDLIIGMDARNMDDLRDRAPSPAEWEKLRLMTDYCTQHPNADHVPDPYYGGAEGFEYVLDLLEDACAGLLKNEELKIES</sequence>
<dbReference type="InterPro" id="IPR023485">
    <property type="entry name" value="Ptyr_pPase"/>
</dbReference>
<feature type="domain" description="Phosphotyrosine protein phosphatase I" evidence="5">
    <location>
        <begin position="4"/>
        <end position="154"/>
    </location>
</feature>
<comment type="caution">
    <text evidence="6">The sequence shown here is derived from an EMBL/GenBank/DDBJ whole genome shotgun (WGS) entry which is preliminary data.</text>
</comment>
<feature type="active site" description="Nucleophile" evidence="4">
    <location>
        <position position="10"/>
    </location>
</feature>
<feature type="active site" evidence="4">
    <location>
        <position position="16"/>
    </location>
</feature>
<dbReference type="InterPro" id="IPR052995">
    <property type="entry name" value="LMW-PTP"/>
</dbReference>
<dbReference type="PANTHER" id="PTHR47439">
    <property type="entry name" value="LOW MOLECULAR WEIGHT PHOSPHOTYROSINE PROTEIN PHOSPHATASE-RELATED"/>
    <property type="match status" value="1"/>
</dbReference>
<dbReference type="Gene3D" id="3.40.50.2300">
    <property type="match status" value="1"/>
</dbReference>
<protein>
    <submittedName>
        <fullName evidence="6">Low molecular weight phosphotyrosine protein phosphatase</fullName>
    </submittedName>
</protein>
<keyword evidence="3" id="KW-0904">Protein phosphatase</keyword>
<organism evidence="6 7">
    <name type="scientific">Candidatus Bacteroides pullicola</name>
    <dbReference type="NCBI Taxonomy" id="2838475"/>
    <lineage>
        <taxon>Bacteria</taxon>
        <taxon>Pseudomonadati</taxon>
        <taxon>Bacteroidota</taxon>
        <taxon>Bacteroidia</taxon>
        <taxon>Bacteroidales</taxon>
        <taxon>Bacteroidaceae</taxon>
        <taxon>Bacteroides</taxon>
    </lineage>
</organism>
<reference evidence="6" key="2">
    <citation type="submission" date="2021-04" db="EMBL/GenBank/DDBJ databases">
        <authorList>
            <person name="Gilroy R."/>
        </authorList>
    </citation>
    <scope>NUCLEOTIDE SEQUENCE</scope>
    <source>
        <strain evidence="6">Gambia2-208</strain>
    </source>
</reference>
<dbReference type="AlphaFoldDB" id="A0A9D1ZHT2"/>
<evidence type="ECO:0000256" key="2">
    <source>
        <dbReference type="ARBA" id="ARBA00022801"/>
    </source>
</evidence>
<dbReference type="FunFam" id="3.40.50.2300:FF:000113">
    <property type="entry name" value="Low molecular weight protein-tyrosine-phosphatase"/>
    <property type="match status" value="1"/>
</dbReference>